<name>A0AAD6ZUZ0_9AGAR</name>
<organism evidence="1 2">
    <name type="scientific">Mycena albidolilacea</name>
    <dbReference type="NCBI Taxonomy" id="1033008"/>
    <lineage>
        <taxon>Eukaryota</taxon>
        <taxon>Fungi</taxon>
        <taxon>Dikarya</taxon>
        <taxon>Basidiomycota</taxon>
        <taxon>Agaricomycotina</taxon>
        <taxon>Agaricomycetes</taxon>
        <taxon>Agaricomycetidae</taxon>
        <taxon>Agaricales</taxon>
        <taxon>Marasmiineae</taxon>
        <taxon>Mycenaceae</taxon>
        <taxon>Mycena</taxon>
    </lineage>
</organism>
<dbReference type="EMBL" id="JARIHO010000026">
    <property type="protein sequence ID" value="KAJ7340746.1"/>
    <property type="molecule type" value="Genomic_DNA"/>
</dbReference>
<evidence type="ECO:0000313" key="2">
    <source>
        <dbReference type="Proteomes" id="UP001218218"/>
    </source>
</evidence>
<accession>A0AAD6ZUZ0</accession>
<comment type="caution">
    <text evidence="1">The sequence shown here is derived from an EMBL/GenBank/DDBJ whole genome shotgun (WGS) entry which is preliminary data.</text>
</comment>
<sequence length="289" mass="32383">MPDSPHNVNPYELIIQTCENNTVKIQTFYEEYRIARNAEQKAKFLSPAFEGASVDRILQRIVNPTLEPGFVDTRNAMVFIARPPERIKSLITECQQMLSEVVPNLWVVPQTFLHTTVLEIAHSRTPEEIASLVPQTRGVAPSILNHTCTHRTRLIKPLLCFDASAIALSFLPALASTPGDEAYTYHHLRRDLFALARGSGTAIESRYAVPSAHMTLGRFICAEDLHTGGKARRLVARIDGINAWLEREYWPGGIEAIEWVVGEEMALEWRIGPVWYGSGGETLMVGETF</sequence>
<keyword evidence="2" id="KW-1185">Reference proteome</keyword>
<dbReference type="InterPro" id="IPR009097">
    <property type="entry name" value="Cyclic_Pdiesterase"/>
</dbReference>
<evidence type="ECO:0000313" key="1">
    <source>
        <dbReference type="EMBL" id="KAJ7340746.1"/>
    </source>
</evidence>
<dbReference type="AlphaFoldDB" id="A0AAD6ZUZ0"/>
<gene>
    <name evidence="1" type="ORF">DFH08DRAFT_704254</name>
</gene>
<proteinExistence type="predicted"/>
<dbReference type="GO" id="GO:0016874">
    <property type="term" value="F:ligase activity"/>
    <property type="evidence" value="ECO:0007669"/>
    <property type="project" value="UniProtKB-KW"/>
</dbReference>
<reference evidence="1" key="1">
    <citation type="submission" date="2023-03" db="EMBL/GenBank/DDBJ databases">
        <title>Massive genome expansion in bonnet fungi (Mycena s.s.) driven by repeated elements and novel gene families across ecological guilds.</title>
        <authorList>
            <consortium name="Lawrence Berkeley National Laboratory"/>
            <person name="Harder C.B."/>
            <person name="Miyauchi S."/>
            <person name="Viragh M."/>
            <person name="Kuo A."/>
            <person name="Thoen E."/>
            <person name="Andreopoulos B."/>
            <person name="Lu D."/>
            <person name="Skrede I."/>
            <person name="Drula E."/>
            <person name="Henrissat B."/>
            <person name="Morin E."/>
            <person name="Kohler A."/>
            <person name="Barry K."/>
            <person name="LaButti K."/>
            <person name="Morin E."/>
            <person name="Salamov A."/>
            <person name="Lipzen A."/>
            <person name="Mereny Z."/>
            <person name="Hegedus B."/>
            <person name="Baldrian P."/>
            <person name="Stursova M."/>
            <person name="Weitz H."/>
            <person name="Taylor A."/>
            <person name="Grigoriev I.V."/>
            <person name="Nagy L.G."/>
            <person name="Martin F."/>
            <person name="Kauserud H."/>
        </authorList>
    </citation>
    <scope>NUCLEOTIDE SEQUENCE</scope>
    <source>
        <strain evidence="1">CBHHK002</strain>
    </source>
</reference>
<dbReference type="SUPFAM" id="SSF55144">
    <property type="entry name" value="LigT-like"/>
    <property type="match status" value="1"/>
</dbReference>
<dbReference type="Proteomes" id="UP001218218">
    <property type="component" value="Unassembled WGS sequence"/>
</dbReference>
<keyword evidence="1" id="KW-0436">Ligase</keyword>
<protein>
    <submittedName>
        <fullName evidence="1">RNA ligase/cyclic nucleotide phosphodiesterase</fullName>
    </submittedName>
</protein>